<sequence>MKTFFILILCLAAATAQFFPLGGGYGGGRGFGGGGATSNSQAGSQAFNRQLNFGGGLFPSFGIGISGSDAYANSASRGGGGGGYYG</sequence>
<name>A0A0L0BXQ6_LUCCU</name>
<dbReference type="Proteomes" id="UP000037069">
    <property type="component" value="Unassembled WGS sequence"/>
</dbReference>
<accession>A0A0L0BXQ6</accession>
<dbReference type="AlphaFoldDB" id="A0A0L0BXQ6"/>
<evidence type="ECO:0000313" key="2">
    <source>
        <dbReference type="EMBL" id="KNC24790.1"/>
    </source>
</evidence>
<feature type="chain" id="PRO_5005535439" evidence="1">
    <location>
        <begin position="17"/>
        <end position="86"/>
    </location>
</feature>
<evidence type="ECO:0000313" key="3">
    <source>
        <dbReference type="Proteomes" id="UP000037069"/>
    </source>
</evidence>
<gene>
    <name evidence="2" type="ORF">FF38_05277</name>
</gene>
<reference evidence="2 3" key="1">
    <citation type="journal article" date="2015" name="Nat. Commun.">
        <title>Lucilia cuprina genome unlocks parasitic fly biology to underpin future interventions.</title>
        <authorList>
            <person name="Anstead C.A."/>
            <person name="Korhonen P.K."/>
            <person name="Young N.D."/>
            <person name="Hall R.S."/>
            <person name="Jex A.R."/>
            <person name="Murali S.C."/>
            <person name="Hughes D.S."/>
            <person name="Lee S.F."/>
            <person name="Perry T."/>
            <person name="Stroehlein A.J."/>
            <person name="Ansell B.R."/>
            <person name="Breugelmans B."/>
            <person name="Hofmann A."/>
            <person name="Qu J."/>
            <person name="Dugan S."/>
            <person name="Lee S.L."/>
            <person name="Chao H."/>
            <person name="Dinh H."/>
            <person name="Han Y."/>
            <person name="Doddapaneni H.V."/>
            <person name="Worley K.C."/>
            <person name="Muzny D.M."/>
            <person name="Ioannidis P."/>
            <person name="Waterhouse R.M."/>
            <person name="Zdobnov E.M."/>
            <person name="James P.J."/>
            <person name="Bagnall N.H."/>
            <person name="Kotze A.C."/>
            <person name="Gibbs R.A."/>
            <person name="Richards S."/>
            <person name="Batterham P."/>
            <person name="Gasser R.B."/>
        </authorList>
    </citation>
    <scope>NUCLEOTIDE SEQUENCE [LARGE SCALE GENOMIC DNA]</scope>
    <source>
        <strain evidence="2 3">LS</strain>
        <tissue evidence="2">Full body</tissue>
    </source>
</reference>
<evidence type="ECO:0000256" key="1">
    <source>
        <dbReference type="SAM" id="SignalP"/>
    </source>
</evidence>
<proteinExistence type="predicted"/>
<keyword evidence="1" id="KW-0732">Signal</keyword>
<comment type="caution">
    <text evidence="2">The sequence shown here is derived from an EMBL/GenBank/DDBJ whole genome shotgun (WGS) entry which is preliminary data.</text>
</comment>
<keyword evidence="3" id="KW-1185">Reference proteome</keyword>
<feature type="signal peptide" evidence="1">
    <location>
        <begin position="1"/>
        <end position="16"/>
    </location>
</feature>
<protein>
    <submittedName>
        <fullName evidence="2">Uncharacterized protein</fullName>
    </submittedName>
</protein>
<dbReference type="EMBL" id="JRES01001173">
    <property type="protein sequence ID" value="KNC24790.1"/>
    <property type="molecule type" value="Genomic_DNA"/>
</dbReference>
<organism evidence="2 3">
    <name type="scientific">Lucilia cuprina</name>
    <name type="common">Green bottle fly</name>
    <name type="synonym">Australian sheep blowfly</name>
    <dbReference type="NCBI Taxonomy" id="7375"/>
    <lineage>
        <taxon>Eukaryota</taxon>
        <taxon>Metazoa</taxon>
        <taxon>Ecdysozoa</taxon>
        <taxon>Arthropoda</taxon>
        <taxon>Hexapoda</taxon>
        <taxon>Insecta</taxon>
        <taxon>Pterygota</taxon>
        <taxon>Neoptera</taxon>
        <taxon>Endopterygota</taxon>
        <taxon>Diptera</taxon>
        <taxon>Brachycera</taxon>
        <taxon>Muscomorpha</taxon>
        <taxon>Oestroidea</taxon>
        <taxon>Calliphoridae</taxon>
        <taxon>Luciliinae</taxon>
        <taxon>Lucilia</taxon>
    </lineage>
</organism>